<proteinExistence type="predicted"/>
<gene>
    <name evidence="1" type="ORF">SAMN02745207_02206</name>
</gene>
<keyword evidence="1" id="KW-0489">Methyltransferase</keyword>
<dbReference type="RefSeq" id="WP_073338488.1">
    <property type="nucleotide sequence ID" value="NZ_FQXM01000011.1"/>
</dbReference>
<evidence type="ECO:0000313" key="1">
    <source>
        <dbReference type="EMBL" id="SHH72922.1"/>
    </source>
</evidence>
<accession>A0A1M5VCC2</accession>
<reference evidence="1 2" key="1">
    <citation type="submission" date="2016-11" db="EMBL/GenBank/DDBJ databases">
        <authorList>
            <person name="Jaros S."/>
            <person name="Januszkiewicz K."/>
            <person name="Wedrychowicz H."/>
        </authorList>
    </citation>
    <scope>NUCLEOTIDE SEQUENCE [LARGE SCALE GENOMIC DNA]</scope>
    <source>
        <strain evidence="1 2">DSM 8605</strain>
    </source>
</reference>
<dbReference type="GO" id="GO:0008168">
    <property type="term" value="F:methyltransferase activity"/>
    <property type="evidence" value="ECO:0007669"/>
    <property type="project" value="UniProtKB-KW"/>
</dbReference>
<dbReference type="AlphaFoldDB" id="A0A1M5VCC2"/>
<protein>
    <submittedName>
        <fullName evidence="1">Lysine-N-methylase</fullName>
    </submittedName>
</protein>
<dbReference type="EMBL" id="FQXM01000011">
    <property type="protein sequence ID" value="SHH72922.1"/>
    <property type="molecule type" value="Genomic_DNA"/>
</dbReference>
<keyword evidence="1" id="KW-0808">Transferase</keyword>
<sequence>MKIRVPDYFKNFRCIASECEDTCCAGWEVVIDDDTYNHYQEVKLDFGKRLRNEIVHKDGENVFVLKGNNCPFLNENKMCDIYSEIGEDSLCYTCKQYPRYMEEFGGLREVGISLSCPEAARLILNDSSKTEFKVSENQEGITSYNDIDAMFYINLMRCRKSIIDILQNREIDLDKRACLVLKFASEIQEKIDEDSIQGIEEVKEKYSDSNFIKEYINSLHNHKSKESIKYKNMHEFFKVFKELKHINPNDPLKLNDVVRCFWESDNEELYLAKHKNFNKYYEDKMYKFENLLVYFVFRYFMKAVFDWDVSAKIKLAVVSYLMIKELFVLRWIEKCEFTDGDAVDIMHMYSKDIEHLEENIETLAEIFEINHVFKVDELLNVLSCNS</sequence>
<dbReference type="GO" id="GO:0032259">
    <property type="term" value="P:methylation"/>
    <property type="evidence" value="ECO:0007669"/>
    <property type="project" value="UniProtKB-KW"/>
</dbReference>
<dbReference type="STRING" id="1121316.SAMN02745207_02206"/>
<name>A0A1M5VCC2_9CLOT</name>
<dbReference type="NCBIfam" id="NF038110">
    <property type="entry name" value="Lys_methyl_FliB"/>
    <property type="match status" value="1"/>
</dbReference>
<organism evidence="1 2">
    <name type="scientific">Clostridium grantii DSM 8605</name>
    <dbReference type="NCBI Taxonomy" id="1121316"/>
    <lineage>
        <taxon>Bacteria</taxon>
        <taxon>Bacillati</taxon>
        <taxon>Bacillota</taxon>
        <taxon>Clostridia</taxon>
        <taxon>Eubacteriales</taxon>
        <taxon>Clostridiaceae</taxon>
        <taxon>Clostridium</taxon>
    </lineage>
</organism>
<dbReference type="OrthoDB" id="86584at2"/>
<dbReference type="Proteomes" id="UP000184447">
    <property type="component" value="Unassembled WGS sequence"/>
</dbReference>
<keyword evidence="2" id="KW-1185">Reference proteome</keyword>
<evidence type="ECO:0000313" key="2">
    <source>
        <dbReference type="Proteomes" id="UP000184447"/>
    </source>
</evidence>